<gene>
    <name evidence="2" type="ORF">AFERRI_140037</name>
    <name evidence="3" type="ORF">AFERRI_40025</name>
</gene>
<reference evidence="2" key="2">
    <citation type="submission" date="2014-07" db="EMBL/GenBank/DDBJ databases">
        <title>Initial genome analysis of the psychrotolerant acidophile Acidithiobacillus ferrivorans CF27: insights into iron and sulfur oxidation pathways and into biofilm formation.</title>
        <authorList>
            <person name="Talla E."/>
            <person name="Hedrich S."/>
            <person name="Mangenot S."/>
            <person name="Ji B."/>
            <person name="Johnson D.B."/>
            <person name="Barbe V."/>
            <person name="Bonnefoy V."/>
        </authorList>
    </citation>
    <scope>NUCLEOTIDE SEQUENCE [LARGE SCALE GENOMIC DNA]</scope>
    <source>
        <strain evidence="2">CF27</strain>
    </source>
</reference>
<reference evidence="3 4" key="3">
    <citation type="submission" date="2017-03" db="EMBL/GenBank/DDBJ databases">
        <authorList>
            <person name="Regsiter A."/>
            <person name="William W."/>
        </authorList>
    </citation>
    <scope>NUCLEOTIDE SEQUENCE [LARGE SCALE GENOMIC DNA]</scope>
    <source>
        <strain evidence="3">PRJEB5721</strain>
    </source>
</reference>
<accession>A0A060UK03</accession>
<dbReference type="Pfam" id="PF06986">
    <property type="entry name" value="F_T4SS_TraN"/>
    <property type="match status" value="2"/>
</dbReference>
<sequence length="1019" mass="105021">MGFFVWMGHPKRQRRAGVLFMSWMVGMGIYYESTATAEASTFINQAQSGANFGNSLLMGGQSDAANNAGTTEMQGFAGMSPTGGQTQASSYYLSNNVGMTPGNALNQADSANSALMSDPSCPAGWPGPLNTFQQNGVGSVTALEHTCQAPLLAARSSIETAGGGAAATGAYAGALAAINTFQQAEKRAGSAGNNLETSCAPVINGAYQYAPACNLLSQSGTASVAALGSTWDSTIAPLESRCSTLYTSITTPTAAQGLANVLTSMTASLDGLIGTSLTGGAVNVSNNGDGAVALPAGYGTGQTQASQQYQQILGACTYAQSYLENISSYPGGMNAYASDPMINNFMSNPANQPMINNMMPFIESNPSVFGQYYQNVACTNNNTSIANASTTATGPSTTTTSAPSLNSNPVACTAPLSTYESTGWITNFPDPNAQWIYGVTGGCGAGVPNGQTDLMEGTYSNTTGAPINATLYLAADDEGIVNINGTQVASYSDGGTGGTGAQAYPATGGVVSVPITLSPGPDEIMYYITNSAGSSSGNNPSAGILSIIGTVNGQNQVLIDTNSSWVYVPQNAAQAGSTVTVNPGSVTANTTPNTHAQSILCNSPIQCMGTQCHALFGNQDLHFSQALTALSAIQQMEQGAMCATGTSIAAGNCQPILFGGVMRYCRTWPAGGVFTNNCCAQGLKDAGASGNLANYLLLAHDTWKIANAPFVDAHVWGFGAFHGWVESAYSTMDQWAATSWRYVTTVFKGAAEAVSNAFGIVGSTSFQGAGIMSNAAFSAGTPATQGLITSMESMIKSWLIQAAEWVLKKIFGAAMEQAIVTAITNFVASQFASDIMAFFSVIGWIYLVYQILQIIGNLLTACKNEEFKLGQKRKLHACQNLGTYCASKALGICIEHKDVFCCYASPLSRIIASQIKIGQPNVAGGYGSAQNPQCGGFTVQQLAAVDWAEVSLSAWQAMLQNAGLISGSNAQGAATYTPAQITHPAGDVNISQAPISVGHGPIAPQTPGASQTGYPNAIP</sequence>
<evidence type="ECO:0000313" key="3">
    <source>
        <dbReference type="EMBL" id="SMH66677.1"/>
    </source>
</evidence>
<dbReference type="AlphaFoldDB" id="A0A060UK03"/>
<reference evidence="2" key="1">
    <citation type="submission" date="2014-03" db="EMBL/GenBank/DDBJ databases">
        <authorList>
            <person name="Genoscope - CEA"/>
        </authorList>
    </citation>
    <scope>NUCLEOTIDE SEQUENCE [LARGE SCALE GENOMIC DNA]</scope>
    <source>
        <strain evidence="2">CF27</strain>
    </source>
</reference>
<evidence type="ECO:0000313" key="2">
    <source>
        <dbReference type="EMBL" id="CDQ08972.1"/>
    </source>
</evidence>
<dbReference type="Proteomes" id="UP000193925">
    <property type="component" value="Chromosome AFERRI"/>
</dbReference>
<dbReference type="InterPro" id="IPR014121">
    <property type="entry name" value="TraN_Ftype"/>
</dbReference>
<evidence type="ECO:0000313" key="4">
    <source>
        <dbReference type="Proteomes" id="UP000193925"/>
    </source>
</evidence>
<organism evidence="2">
    <name type="scientific">Acidithiobacillus ferrivorans</name>
    <dbReference type="NCBI Taxonomy" id="160808"/>
    <lineage>
        <taxon>Bacteria</taxon>
        <taxon>Pseudomonadati</taxon>
        <taxon>Pseudomonadota</taxon>
        <taxon>Acidithiobacillia</taxon>
        <taxon>Acidithiobacillales</taxon>
        <taxon>Acidithiobacillaceae</taxon>
        <taxon>Acidithiobacillus</taxon>
    </lineage>
</organism>
<proteinExistence type="predicted"/>
<dbReference type="RefSeq" id="WP_035191313.1">
    <property type="nucleotide sequence ID" value="NZ_CCCS020000006.1"/>
</dbReference>
<name>A0A060UK03_9PROT</name>
<protein>
    <submittedName>
        <fullName evidence="2 3">Conjugal transfer protein TraN</fullName>
    </submittedName>
</protein>
<dbReference type="EMBL" id="LT841305">
    <property type="protein sequence ID" value="SMH66677.1"/>
    <property type="molecule type" value="Genomic_DNA"/>
</dbReference>
<feature type="compositionally biased region" description="Polar residues" evidence="1">
    <location>
        <begin position="1007"/>
        <end position="1019"/>
    </location>
</feature>
<feature type="region of interest" description="Disordered" evidence="1">
    <location>
        <begin position="996"/>
        <end position="1019"/>
    </location>
</feature>
<dbReference type="EMBL" id="CCCS020000006">
    <property type="protein sequence ID" value="CDQ08972.1"/>
    <property type="molecule type" value="Genomic_DNA"/>
</dbReference>
<evidence type="ECO:0000256" key="1">
    <source>
        <dbReference type="SAM" id="MobiDB-lite"/>
    </source>
</evidence>
<keyword evidence="4" id="KW-1185">Reference proteome</keyword>